<dbReference type="PANTHER" id="PTHR12042:SF21">
    <property type="entry name" value="ALPHA1,4-GALACTOSYLTRANSFERASE 1-RELATED"/>
    <property type="match status" value="1"/>
</dbReference>
<keyword evidence="10" id="KW-1185">Reference proteome</keyword>
<evidence type="ECO:0000256" key="7">
    <source>
        <dbReference type="SAM" id="Phobius"/>
    </source>
</evidence>
<keyword evidence="4" id="KW-0808">Transferase</keyword>
<dbReference type="Gene3D" id="3.90.550.20">
    <property type="match status" value="1"/>
</dbReference>
<keyword evidence="7" id="KW-0812">Transmembrane</keyword>
<name>A0A8J2RF00_9CRUS</name>
<comment type="similarity">
    <text evidence="2">Belongs to the glycosyltransferase 32 family.</text>
</comment>
<reference evidence="9" key="1">
    <citation type="submission" date="2021-11" db="EMBL/GenBank/DDBJ databases">
        <authorList>
            <person name="Schell T."/>
        </authorList>
    </citation>
    <scope>NUCLEOTIDE SEQUENCE</scope>
    <source>
        <strain evidence="9">M5</strain>
    </source>
</reference>
<dbReference type="Pfam" id="PF04572">
    <property type="entry name" value="Gb3_synth"/>
    <property type="match status" value="1"/>
</dbReference>
<comment type="subcellular location">
    <subcellularLocation>
        <location evidence="1">Golgi apparatus membrane</location>
        <topology evidence="1">Single-pass type II membrane protein</topology>
    </subcellularLocation>
</comment>
<dbReference type="InterPro" id="IPR007577">
    <property type="entry name" value="GlycoTrfase_DXD_sugar-bd_CS"/>
</dbReference>
<organism evidence="9 10">
    <name type="scientific">Daphnia galeata</name>
    <dbReference type="NCBI Taxonomy" id="27404"/>
    <lineage>
        <taxon>Eukaryota</taxon>
        <taxon>Metazoa</taxon>
        <taxon>Ecdysozoa</taxon>
        <taxon>Arthropoda</taxon>
        <taxon>Crustacea</taxon>
        <taxon>Branchiopoda</taxon>
        <taxon>Diplostraca</taxon>
        <taxon>Cladocera</taxon>
        <taxon>Anomopoda</taxon>
        <taxon>Daphniidae</taxon>
        <taxon>Daphnia</taxon>
    </lineage>
</organism>
<dbReference type="InterPro" id="IPR007652">
    <property type="entry name" value="A1-4-GlycosylTfrase_dom"/>
</dbReference>
<keyword evidence="7" id="KW-1133">Transmembrane helix</keyword>
<keyword evidence="6 7" id="KW-0472">Membrane</keyword>
<feature type="domain" description="Alpha 1,4-glycosyltransferase" evidence="8">
    <location>
        <begin position="213"/>
        <end position="328"/>
    </location>
</feature>
<dbReference type="PANTHER" id="PTHR12042">
    <property type="entry name" value="LACTOSYLCERAMIDE 4-ALPHA-GALACTOSYLTRANSFERASE ALPHA- 1,4-GALACTOSYLTRANSFERASE"/>
    <property type="match status" value="1"/>
</dbReference>
<dbReference type="Pfam" id="PF04488">
    <property type="entry name" value="Gly_transf_sug"/>
    <property type="match status" value="1"/>
</dbReference>
<evidence type="ECO:0000256" key="4">
    <source>
        <dbReference type="ARBA" id="ARBA00022679"/>
    </source>
</evidence>
<evidence type="ECO:0000256" key="5">
    <source>
        <dbReference type="ARBA" id="ARBA00023034"/>
    </source>
</evidence>
<dbReference type="InterPro" id="IPR029044">
    <property type="entry name" value="Nucleotide-diphossugar_trans"/>
</dbReference>
<accession>A0A8J2RF00</accession>
<keyword evidence="3" id="KW-0328">Glycosyltransferase</keyword>
<evidence type="ECO:0000313" key="10">
    <source>
        <dbReference type="Proteomes" id="UP000789390"/>
    </source>
</evidence>
<dbReference type="OrthoDB" id="409543at2759"/>
<evidence type="ECO:0000256" key="1">
    <source>
        <dbReference type="ARBA" id="ARBA00004323"/>
    </source>
</evidence>
<gene>
    <name evidence="9" type="ORF">DGAL_LOCUS3929</name>
</gene>
<dbReference type="InterPro" id="IPR051981">
    <property type="entry name" value="Glycosyltransf_32"/>
</dbReference>
<proteinExistence type="inferred from homology"/>
<dbReference type="SUPFAM" id="SSF53448">
    <property type="entry name" value="Nucleotide-diphospho-sugar transferases"/>
    <property type="match status" value="1"/>
</dbReference>
<evidence type="ECO:0000256" key="2">
    <source>
        <dbReference type="ARBA" id="ARBA00009003"/>
    </source>
</evidence>
<dbReference type="AlphaFoldDB" id="A0A8J2RF00"/>
<evidence type="ECO:0000313" key="9">
    <source>
        <dbReference type="EMBL" id="CAH0101593.1"/>
    </source>
</evidence>
<keyword evidence="5" id="KW-0333">Golgi apparatus</keyword>
<dbReference type="EMBL" id="CAKKLH010000061">
    <property type="protein sequence ID" value="CAH0101593.1"/>
    <property type="molecule type" value="Genomic_DNA"/>
</dbReference>
<sequence length="331" mass="37602">MSSLLFTRKDNFQLILTLAAVTLSSLIFLPALYSKGNAQIERGKVVDVFIPEGNDIFFIETSGKSCLTFRQACGIESAAKANPQTKITLYTEKTSLDLSEMLNNNNGNEFSRHCPITSVLLEQMNNIEIVRENLLGLLEDTPLWQLYKTGSFNRSTWRLFHLSDAARVALLWKKGGLYLDMDCIVLRSLHSLNNTIGTVKYTVPHWVENGVMAFSAGHPFLHFLMKYMVLAFEPENYISLGPDTLRDALFFFCNRDTLPTNNWMSCRHNATIFIQPPNSFYAINSSRMETFYQPQFDPADWDLLHRESFLSHIYGSGHGRTAPPGSLYTQI</sequence>
<dbReference type="Proteomes" id="UP000789390">
    <property type="component" value="Unassembled WGS sequence"/>
</dbReference>
<evidence type="ECO:0000256" key="3">
    <source>
        <dbReference type="ARBA" id="ARBA00022676"/>
    </source>
</evidence>
<feature type="transmembrane region" description="Helical" evidence="7">
    <location>
        <begin position="12"/>
        <end position="33"/>
    </location>
</feature>
<comment type="caution">
    <text evidence="9">The sequence shown here is derived from an EMBL/GenBank/DDBJ whole genome shotgun (WGS) entry which is preliminary data.</text>
</comment>
<evidence type="ECO:0000259" key="8">
    <source>
        <dbReference type="Pfam" id="PF04572"/>
    </source>
</evidence>
<dbReference type="GO" id="GO:0016758">
    <property type="term" value="F:hexosyltransferase activity"/>
    <property type="evidence" value="ECO:0007669"/>
    <property type="project" value="UniProtKB-ARBA"/>
</dbReference>
<dbReference type="GO" id="GO:0006688">
    <property type="term" value="P:glycosphingolipid biosynthetic process"/>
    <property type="evidence" value="ECO:0007669"/>
    <property type="project" value="TreeGrafter"/>
</dbReference>
<protein>
    <recommendedName>
        <fullName evidence="8">Alpha 1,4-glycosyltransferase domain-containing protein</fullName>
    </recommendedName>
</protein>
<dbReference type="GO" id="GO:0000139">
    <property type="term" value="C:Golgi membrane"/>
    <property type="evidence" value="ECO:0007669"/>
    <property type="project" value="UniProtKB-SubCell"/>
</dbReference>
<evidence type="ECO:0000256" key="6">
    <source>
        <dbReference type="ARBA" id="ARBA00023136"/>
    </source>
</evidence>